<proteinExistence type="predicted"/>
<dbReference type="InterPro" id="IPR037126">
    <property type="entry name" value="PdaC/RsiV-like_sf"/>
</dbReference>
<organism evidence="2 3">
    <name type="scientific">Alistipes timonensis JC136</name>
    <dbReference type="NCBI Taxonomy" id="1033731"/>
    <lineage>
        <taxon>Bacteria</taxon>
        <taxon>Pseudomonadati</taxon>
        <taxon>Bacteroidota</taxon>
        <taxon>Bacteroidia</taxon>
        <taxon>Bacteroidales</taxon>
        <taxon>Rikenellaceae</taxon>
        <taxon>Alistipes</taxon>
    </lineage>
</organism>
<dbReference type="EMBL" id="FNRI01000004">
    <property type="protein sequence ID" value="SEA58549.1"/>
    <property type="molecule type" value="Genomic_DNA"/>
</dbReference>
<dbReference type="Gene3D" id="3.30.565.40">
    <property type="entry name" value="Fervidobacterium nodosum Rt17-B1 like"/>
    <property type="match status" value="1"/>
</dbReference>
<reference evidence="2 3" key="1">
    <citation type="submission" date="2016-10" db="EMBL/GenBank/DDBJ databases">
        <authorList>
            <person name="de Groot N.N."/>
        </authorList>
    </citation>
    <scope>NUCLEOTIDE SEQUENCE [LARGE SCALE GENOMIC DNA]</scope>
    <source>
        <strain evidence="2 3">DSM 25383</strain>
    </source>
</reference>
<dbReference type="Proteomes" id="UP000183253">
    <property type="component" value="Unassembled WGS sequence"/>
</dbReference>
<evidence type="ECO:0000313" key="2">
    <source>
        <dbReference type="EMBL" id="SEA58549.1"/>
    </source>
</evidence>
<dbReference type="AlphaFoldDB" id="A0A1H4CE19"/>
<accession>A0A1H4CE19</accession>
<dbReference type="STRING" id="1033731.SAMN05444145_104276"/>
<sequence length="244" mass="26866">MKIRISLFLAAALLAVGSCTKRPVRPDLGTTAIDTLISNNGLACKVEYRFATIRNAAASPALEAIEQTNIGYFFLLEGFSGTPEEAAQASLREIAAEYLQDIPEQSHTYEYSIDSEISVTDTLLTCVINRWSYLGGAHGMYGTECHTYSLADGYEYELADLFSEEEQQNLAAAIHAKLCEEYEAADDEALSEAGFFPEYIAATENFILTPEGMTFHFNPYEIGCYALGSIEVSLTNEEIGQLRK</sequence>
<name>A0A1H4CE19_9BACT</name>
<feature type="domain" description="DUF3298" evidence="1">
    <location>
        <begin position="159"/>
        <end position="234"/>
    </location>
</feature>
<dbReference type="OrthoDB" id="594879at2"/>
<protein>
    <recommendedName>
        <fullName evidence="1">DUF3298 domain-containing protein</fullName>
    </recommendedName>
</protein>
<dbReference type="InterPro" id="IPR021729">
    <property type="entry name" value="DUF3298"/>
</dbReference>
<gene>
    <name evidence="2" type="ORF">SAMN05444145_104276</name>
</gene>
<keyword evidence="3" id="KW-1185">Reference proteome</keyword>
<dbReference type="Gene3D" id="3.90.640.20">
    <property type="entry name" value="Heat-shock cognate protein, ATPase"/>
    <property type="match status" value="1"/>
</dbReference>
<dbReference type="RefSeq" id="WP_010262679.1">
    <property type="nucleotide sequence ID" value="NZ_CAEG01000011.1"/>
</dbReference>
<evidence type="ECO:0000313" key="3">
    <source>
        <dbReference type="Proteomes" id="UP000183253"/>
    </source>
</evidence>
<evidence type="ECO:0000259" key="1">
    <source>
        <dbReference type="Pfam" id="PF11738"/>
    </source>
</evidence>
<dbReference type="PROSITE" id="PS51257">
    <property type="entry name" value="PROKAR_LIPOPROTEIN"/>
    <property type="match status" value="1"/>
</dbReference>
<dbReference type="Pfam" id="PF11738">
    <property type="entry name" value="DUF3298"/>
    <property type="match status" value="1"/>
</dbReference>